<dbReference type="EMBL" id="JAEQNA010000003">
    <property type="protein sequence ID" value="MBL0421027.1"/>
    <property type="molecule type" value="Genomic_DNA"/>
</dbReference>
<dbReference type="GO" id="GO:0043164">
    <property type="term" value="P:Gram-negative-bacterium-type cell wall biogenesis"/>
    <property type="evidence" value="ECO:0007669"/>
    <property type="project" value="TreeGrafter"/>
</dbReference>
<keyword evidence="1" id="KW-0472">Membrane</keyword>
<proteinExistence type="predicted"/>
<dbReference type="Proteomes" id="UP000613011">
    <property type="component" value="Unassembled WGS sequence"/>
</dbReference>
<dbReference type="CDD" id="cd06259">
    <property type="entry name" value="YdcF-like"/>
    <property type="match status" value="1"/>
</dbReference>
<dbReference type="Gene3D" id="3.40.50.620">
    <property type="entry name" value="HUPs"/>
    <property type="match status" value="1"/>
</dbReference>
<evidence type="ECO:0000313" key="3">
    <source>
        <dbReference type="EMBL" id="MBL0421027.1"/>
    </source>
</evidence>
<dbReference type="PANTHER" id="PTHR30336:SF4">
    <property type="entry name" value="ENVELOPE BIOGENESIS FACTOR ELYC"/>
    <property type="match status" value="1"/>
</dbReference>
<keyword evidence="1" id="KW-0812">Transmembrane</keyword>
<dbReference type="InterPro" id="IPR051599">
    <property type="entry name" value="Cell_Envelope_Assoc"/>
</dbReference>
<feature type="transmembrane region" description="Helical" evidence="1">
    <location>
        <begin position="38"/>
        <end position="62"/>
    </location>
</feature>
<dbReference type="Pfam" id="PF02698">
    <property type="entry name" value="DUF218"/>
    <property type="match status" value="1"/>
</dbReference>
<comment type="caution">
    <text evidence="3">The sequence shown here is derived from an EMBL/GenBank/DDBJ whole genome shotgun (WGS) entry which is preliminary data.</text>
</comment>
<accession>A0A937D566</accession>
<reference evidence="3" key="1">
    <citation type="submission" date="2021-01" db="EMBL/GenBank/DDBJ databases">
        <title>Ramlibacter sp. strain AW1 16S ribosomal RNA gene Genome sequencing and assembly.</title>
        <authorList>
            <person name="Kang M."/>
        </authorList>
    </citation>
    <scope>NUCLEOTIDE SEQUENCE</scope>
    <source>
        <strain evidence="3">AW1</strain>
    </source>
</reference>
<dbReference type="GO" id="GO:0005886">
    <property type="term" value="C:plasma membrane"/>
    <property type="evidence" value="ECO:0007669"/>
    <property type="project" value="TreeGrafter"/>
</dbReference>
<name>A0A937D566_9BURK</name>
<evidence type="ECO:0000259" key="2">
    <source>
        <dbReference type="Pfam" id="PF02698"/>
    </source>
</evidence>
<organism evidence="3 4">
    <name type="scientific">Ramlibacter aurantiacus</name>
    <dbReference type="NCBI Taxonomy" id="2801330"/>
    <lineage>
        <taxon>Bacteria</taxon>
        <taxon>Pseudomonadati</taxon>
        <taxon>Pseudomonadota</taxon>
        <taxon>Betaproteobacteria</taxon>
        <taxon>Burkholderiales</taxon>
        <taxon>Comamonadaceae</taxon>
        <taxon>Ramlibacter</taxon>
    </lineage>
</organism>
<evidence type="ECO:0000313" key="4">
    <source>
        <dbReference type="Proteomes" id="UP000613011"/>
    </source>
</evidence>
<protein>
    <submittedName>
        <fullName evidence="3">YdcF family protein</fullName>
    </submittedName>
</protein>
<feature type="transmembrane region" description="Helical" evidence="1">
    <location>
        <begin position="6"/>
        <end position="31"/>
    </location>
</feature>
<dbReference type="GO" id="GO:0000270">
    <property type="term" value="P:peptidoglycan metabolic process"/>
    <property type="evidence" value="ECO:0007669"/>
    <property type="project" value="TreeGrafter"/>
</dbReference>
<gene>
    <name evidence="3" type="ORF">JI739_11775</name>
</gene>
<evidence type="ECO:0000256" key="1">
    <source>
        <dbReference type="SAM" id="Phobius"/>
    </source>
</evidence>
<sequence length="257" mass="27967">MEAGDVRAVMGALLLPPAGPLLLALLGLVLVRAGRRGGFAIGLFALVLLWLLSTHVVSLGLARQLLPPVEPVGLAQLRQARVQAVVVLGGGVVPEAPEYGVPQPSSYSLERLRYGVRLARLSGLPLGFSGGVGWAGRSTANEAEAARLSARQDFGTDLRWAESASRDTRDSAERMAALLKRDGIQRIALVTDSWHLPRAALEFRRHGLVVLPAPMGFLRPRDRPLLEWLPSAHALLASRQLLREWAAWQWARFRPVD</sequence>
<dbReference type="PANTHER" id="PTHR30336">
    <property type="entry name" value="INNER MEMBRANE PROTEIN, PROBABLE PERMEASE"/>
    <property type="match status" value="1"/>
</dbReference>
<dbReference type="AlphaFoldDB" id="A0A937D566"/>
<feature type="domain" description="DUF218" evidence="2">
    <location>
        <begin position="83"/>
        <end position="246"/>
    </location>
</feature>
<dbReference type="InterPro" id="IPR003848">
    <property type="entry name" value="DUF218"/>
</dbReference>
<keyword evidence="4" id="KW-1185">Reference proteome</keyword>
<dbReference type="InterPro" id="IPR014729">
    <property type="entry name" value="Rossmann-like_a/b/a_fold"/>
</dbReference>
<keyword evidence="1" id="KW-1133">Transmembrane helix</keyword>
<dbReference type="RefSeq" id="WP_201684084.1">
    <property type="nucleotide sequence ID" value="NZ_JAEQNA010000003.1"/>
</dbReference>